<feature type="domain" description="Integrase catalytic" evidence="2">
    <location>
        <begin position="248"/>
        <end position="448"/>
    </location>
</feature>
<dbReference type="GO" id="GO:0015074">
    <property type="term" value="P:DNA integration"/>
    <property type="evidence" value="ECO:0007669"/>
    <property type="project" value="InterPro"/>
</dbReference>
<accession>A0A1H7TQD0</accession>
<dbReference type="InterPro" id="IPR001584">
    <property type="entry name" value="Integrase_cat-core"/>
</dbReference>
<dbReference type="InterPro" id="IPR015126">
    <property type="entry name" value="Mu_I-gamma"/>
</dbReference>
<dbReference type="EMBL" id="FOBI01000028">
    <property type="protein sequence ID" value="SEL87072.1"/>
    <property type="molecule type" value="Genomic_DNA"/>
</dbReference>
<proteinExistence type="predicted"/>
<keyword evidence="4" id="KW-1185">Reference proteome</keyword>
<reference evidence="4" key="1">
    <citation type="submission" date="2016-10" db="EMBL/GenBank/DDBJ databases">
        <authorList>
            <person name="Varghese N."/>
            <person name="Submissions S."/>
        </authorList>
    </citation>
    <scope>NUCLEOTIDE SEQUENCE [LARGE SCALE GENOMIC DNA]</scope>
    <source>
        <strain evidence="4">CGMCC 1.9127</strain>
    </source>
</reference>
<dbReference type="Gene3D" id="3.30.420.10">
    <property type="entry name" value="Ribonuclease H-like superfamily/Ribonuclease H"/>
    <property type="match status" value="1"/>
</dbReference>
<evidence type="ECO:0000313" key="3">
    <source>
        <dbReference type="EMBL" id="SEL87072.1"/>
    </source>
</evidence>
<dbReference type="GO" id="GO:0003676">
    <property type="term" value="F:nucleic acid binding"/>
    <property type="evidence" value="ECO:0007669"/>
    <property type="project" value="InterPro"/>
</dbReference>
<evidence type="ECO:0000256" key="1">
    <source>
        <dbReference type="SAM" id="MobiDB-lite"/>
    </source>
</evidence>
<dbReference type="SUPFAM" id="SSF53098">
    <property type="entry name" value="Ribonuclease H-like"/>
    <property type="match status" value="1"/>
</dbReference>
<dbReference type="AlphaFoldDB" id="A0A1H7TQD0"/>
<dbReference type="STRING" id="641665.GCA_002104455_01954"/>
<dbReference type="InterPro" id="IPR036397">
    <property type="entry name" value="RNaseH_sf"/>
</dbReference>
<evidence type="ECO:0000259" key="2">
    <source>
        <dbReference type="PROSITE" id="PS50994"/>
    </source>
</evidence>
<dbReference type="PROSITE" id="PS50994">
    <property type="entry name" value="INTEGRASE"/>
    <property type="match status" value="1"/>
</dbReference>
<dbReference type="OrthoDB" id="501284at2"/>
<dbReference type="Pfam" id="PF09039">
    <property type="entry name" value="HTH_Tnp_Mu_2"/>
    <property type="match status" value="1"/>
</dbReference>
<dbReference type="Gene3D" id="1.10.10.60">
    <property type="entry name" value="Homeodomain-like"/>
    <property type="match status" value="1"/>
</dbReference>
<name>A0A1H7TQD0_9GAMM</name>
<gene>
    <name evidence="3" type="ORF">SAMN05216262_1283</name>
</gene>
<protein>
    <submittedName>
        <fullName evidence="3">Mu DNA binding, I gamma subdomain</fullName>
    </submittedName>
</protein>
<dbReference type="InterPro" id="IPR012337">
    <property type="entry name" value="RNaseH-like_sf"/>
</dbReference>
<dbReference type="Proteomes" id="UP000199297">
    <property type="component" value="Unassembled WGS sequence"/>
</dbReference>
<organism evidence="3 4">
    <name type="scientific">Colwellia chukchiensis</name>
    <dbReference type="NCBI Taxonomy" id="641665"/>
    <lineage>
        <taxon>Bacteria</taxon>
        <taxon>Pseudomonadati</taxon>
        <taxon>Pseudomonadota</taxon>
        <taxon>Gammaproteobacteria</taxon>
        <taxon>Alteromonadales</taxon>
        <taxon>Colwelliaceae</taxon>
        <taxon>Colwellia</taxon>
    </lineage>
</organism>
<sequence>MNTAISLTSDQSINLSNGQSIKLAGRHGIVQFANQEVTLVKFANGEHRHYPTLELKAAANEKKLHLMAAPVHLRCVVSLTKKQQKEHDRRLAYCEAFDQVENPCTAGVPERVVDSVFKKIQKQHPKKPAWKTVHAWFSRYLIDGKDMRLQVALKEDQGFRVVDEVQEVMDKVIKKHYLKTSRPTVVFAYKQLQIAFAKGKRELEGFSIPSLSTFRRYIKGLSKYEVDLARYGKKYAENENRAALKVYKTSFPLERIECDACEINIGLLNEDGTYAGKVTIFLVMDVFSRAILGYAVQVGHTKESAAAVIHSLAHSMRLKDDPEKNPMSGIGLCYVFDNGAGYRAEMTAKFLNAIGSDIVRCRSRRADEKPHVERAIGTMRQAFFKNLDGYLGKKSEVKVTEQTLKQAAKLSVSEFMLMFEDYIQNVYHHTGNRGINGFTPYEMWNNHIDEEEVITLADFDDRLMLRGNAKTLTCSVSGGIAHRGQRFHSHELKEIITRKLKNSGSRSCKMEVLIDDFDASAITVISDGIMIEVPNVDDVKRDQGFSFLKSQTKQIDSANAPVPMSARQAQAQNRVRRINGTHVESDTLIQDSEIIENTTKELEEDHAATSTITETERNATDGFGVDDE</sequence>
<feature type="region of interest" description="Disordered" evidence="1">
    <location>
        <begin position="601"/>
        <end position="628"/>
    </location>
</feature>
<evidence type="ECO:0000313" key="4">
    <source>
        <dbReference type="Proteomes" id="UP000199297"/>
    </source>
</evidence>
<dbReference type="RefSeq" id="WP_085285907.1">
    <property type="nucleotide sequence ID" value="NZ_FOBI01000028.1"/>
</dbReference>